<keyword evidence="3" id="KW-1185">Reference proteome</keyword>
<evidence type="ECO:0000256" key="1">
    <source>
        <dbReference type="SAM" id="MobiDB-lite"/>
    </source>
</evidence>
<evidence type="ECO:0000313" key="3">
    <source>
        <dbReference type="Proteomes" id="UP000186817"/>
    </source>
</evidence>
<sequence>MEHPSRAAAASATPYEGHAEKSGRITQLWRSIAVKMFYLLWRISGLGFAAAEIQQKSLLSERHRYLLMDAQKPAACLHPGQPIRSANQYATWTVCPKCSARLTYASKHIQPKGKAKARACASGYQAPPDPAGGAGTHHAELREAQAAQEESQTQAGHPWTTRMPPIYRSEVAQVDDAADAARGSYIITEMKEISAAQSFLETILGLRSSFPYGVGDGRRHRSGSPVDVVHLFETILPSAAVKAQIKDDKHFYLEASPDDDVWKRRASNLNVGLETSAVASGKPTPQEHFYEAPRQHARVSRLTGVSSSDWESLSPGEKMAYRLRELVHGTSTSHRLAGPAKPTTFGPDPRSLPGRRPILLWRIRWHHARDLQVEVHYVTTLYLNDFLTAQGASGPRSSISITQNAAERPHRDAHNVDLNYCIALGKFKGGDLWVESPEGTIVKKLKSGVSVFGKVMKHQGRLDVFDPKKFQEVSRSGEVRE</sequence>
<comment type="caution">
    <text evidence="2">The sequence shown here is derived from an EMBL/GenBank/DDBJ whole genome shotgun (WGS) entry which is preliminary data.</text>
</comment>
<accession>A0A1Q9C8S4</accession>
<dbReference type="Proteomes" id="UP000186817">
    <property type="component" value="Unassembled WGS sequence"/>
</dbReference>
<dbReference type="EMBL" id="LSRX01001499">
    <property type="protein sequence ID" value="OLP79326.1"/>
    <property type="molecule type" value="Genomic_DNA"/>
</dbReference>
<feature type="compositionally biased region" description="Low complexity" evidence="1">
    <location>
        <begin position="144"/>
        <end position="155"/>
    </location>
</feature>
<reference evidence="2 3" key="1">
    <citation type="submission" date="2016-02" db="EMBL/GenBank/DDBJ databases">
        <title>Genome analysis of coral dinoflagellate symbionts highlights evolutionary adaptations to a symbiotic lifestyle.</title>
        <authorList>
            <person name="Aranda M."/>
            <person name="Li Y."/>
            <person name="Liew Y.J."/>
            <person name="Baumgarten S."/>
            <person name="Simakov O."/>
            <person name="Wilson M."/>
            <person name="Piel J."/>
            <person name="Ashoor H."/>
            <person name="Bougouffa S."/>
            <person name="Bajic V.B."/>
            <person name="Ryu T."/>
            <person name="Ravasi T."/>
            <person name="Bayer T."/>
            <person name="Micklem G."/>
            <person name="Kim H."/>
            <person name="Bhak J."/>
            <person name="Lajeunesse T.C."/>
            <person name="Voolstra C.R."/>
        </authorList>
    </citation>
    <scope>NUCLEOTIDE SEQUENCE [LARGE SCALE GENOMIC DNA]</scope>
    <source>
        <strain evidence="2 3">CCMP2467</strain>
    </source>
</reference>
<feature type="region of interest" description="Disordered" evidence="1">
    <location>
        <begin position="331"/>
        <end position="350"/>
    </location>
</feature>
<name>A0A1Q9C8S4_SYMMI</name>
<organism evidence="2 3">
    <name type="scientific">Symbiodinium microadriaticum</name>
    <name type="common">Dinoflagellate</name>
    <name type="synonym">Zooxanthella microadriatica</name>
    <dbReference type="NCBI Taxonomy" id="2951"/>
    <lineage>
        <taxon>Eukaryota</taxon>
        <taxon>Sar</taxon>
        <taxon>Alveolata</taxon>
        <taxon>Dinophyceae</taxon>
        <taxon>Suessiales</taxon>
        <taxon>Symbiodiniaceae</taxon>
        <taxon>Symbiodinium</taxon>
    </lineage>
</organism>
<evidence type="ECO:0000313" key="2">
    <source>
        <dbReference type="EMBL" id="OLP79326.1"/>
    </source>
</evidence>
<proteinExistence type="predicted"/>
<protein>
    <submittedName>
        <fullName evidence="2">Uncharacterized protein</fullName>
    </submittedName>
</protein>
<dbReference type="OrthoDB" id="411103at2759"/>
<gene>
    <name evidence="2" type="ORF">AK812_SmicGene40396</name>
</gene>
<feature type="region of interest" description="Disordered" evidence="1">
    <location>
        <begin position="122"/>
        <end position="162"/>
    </location>
</feature>
<dbReference type="AlphaFoldDB" id="A0A1Q9C8S4"/>